<comment type="subcellular location">
    <subcellularLocation>
        <location evidence="1">Membrane</location>
        <topology evidence="1">Multi-pass membrane protein</topology>
    </subcellularLocation>
</comment>
<evidence type="ECO:0000313" key="7">
    <source>
        <dbReference type="EMBL" id="CAB4689497.1"/>
    </source>
</evidence>
<feature type="transmembrane region" description="Helical" evidence="5">
    <location>
        <begin position="400"/>
        <end position="418"/>
    </location>
</feature>
<dbReference type="InterPro" id="IPR020846">
    <property type="entry name" value="MFS_dom"/>
</dbReference>
<evidence type="ECO:0000259" key="6">
    <source>
        <dbReference type="PROSITE" id="PS50850"/>
    </source>
</evidence>
<dbReference type="Pfam" id="PF07690">
    <property type="entry name" value="MFS_1"/>
    <property type="match status" value="1"/>
</dbReference>
<evidence type="ECO:0000256" key="2">
    <source>
        <dbReference type="ARBA" id="ARBA00022692"/>
    </source>
</evidence>
<feature type="transmembrane region" description="Helical" evidence="5">
    <location>
        <begin position="75"/>
        <end position="95"/>
    </location>
</feature>
<dbReference type="CDD" id="cd17321">
    <property type="entry name" value="MFS_MMR_MDR_like"/>
    <property type="match status" value="1"/>
</dbReference>
<dbReference type="PROSITE" id="PS50850">
    <property type="entry name" value="MFS"/>
    <property type="match status" value="1"/>
</dbReference>
<feature type="transmembrane region" description="Helical" evidence="5">
    <location>
        <begin position="162"/>
        <end position="183"/>
    </location>
</feature>
<accession>A0A6J6QJS4</accession>
<feature type="transmembrane region" description="Helical" evidence="5">
    <location>
        <begin position="227"/>
        <end position="246"/>
    </location>
</feature>
<reference evidence="8" key="1">
    <citation type="submission" date="2020-05" db="EMBL/GenBank/DDBJ databases">
        <authorList>
            <person name="Chiriac C."/>
            <person name="Salcher M."/>
            <person name="Ghai R."/>
            <person name="Kavagutti S V."/>
        </authorList>
    </citation>
    <scope>NUCLEOTIDE SEQUENCE</scope>
</reference>
<keyword evidence="2 5" id="KW-0812">Transmembrane</keyword>
<dbReference type="SUPFAM" id="SSF103473">
    <property type="entry name" value="MFS general substrate transporter"/>
    <property type="match status" value="1"/>
</dbReference>
<feature type="transmembrane region" description="Helical" evidence="5">
    <location>
        <begin position="101"/>
        <end position="122"/>
    </location>
</feature>
<feature type="transmembrane region" description="Helical" evidence="5">
    <location>
        <begin position="267"/>
        <end position="288"/>
    </location>
</feature>
<feature type="transmembrane region" description="Helical" evidence="5">
    <location>
        <begin position="472"/>
        <end position="492"/>
    </location>
</feature>
<organism evidence="8">
    <name type="scientific">freshwater metagenome</name>
    <dbReference type="NCBI Taxonomy" id="449393"/>
    <lineage>
        <taxon>unclassified sequences</taxon>
        <taxon>metagenomes</taxon>
        <taxon>ecological metagenomes</taxon>
    </lineage>
</organism>
<dbReference type="AlphaFoldDB" id="A0A6J6QJS4"/>
<keyword evidence="4 5" id="KW-0472">Membrane</keyword>
<feature type="transmembrane region" description="Helical" evidence="5">
    <location>
        <begin position="355"/>
        <end position="379"/>
    </location>
</feature>
<feature type="transmembrane region" description="Helical" evidence="5">
    <location>
        <begin position="134"/>
        <end position="156"/>
    </location>
</feature>
<evidence type="ECO:0000313" key="8">
    <source>
        <dbReference type="EMBL" id="CAB4711119.1"/>
    </source>
</evidence>
<dbReference type="EMBL" id="CAEZXB010000058">
    <property type="protein sequence ID" value="CAB4689497.1"/>
    <property type="molecule type" value="Genomic_DNA"/>
</dbReference>
<dbReference type="EMBL" id="CAEZXN010000078">
    <property type="protein sequence ID" value="CAB4711119.1"/>
    <property type="molecule type" value="Genomic_DNA"/>
</dbReference>
<evidence type="ECO:0000256" key="1">
    <source>
        <dbReference type="ARBA" id="ARBA00004141"/>
    </source>
</evidence>
<dbReference type="GO" id="GO:0022857">
    <property type="term" value="F:transmembrane transporter activity"/>
    <property type="evidence" value="ECO:0007669"/>
    <property type="project" value="InterPro"/>
</dbReference>
<feature type="transmembrane region" description="Helical" evidence="5">
    <location>
        <begin position="294"/>
        <end position="316"/>
    </location>
</feature>
<dbReference type="InterPro" id="IPR036259">
    <property type="entry name" value="MFS_trans_sf"/>
</dbReference>
<feature type="transmembrane region" description="Helical" evidence="5">
    <location>
        <begin position="195"/>
        <end position="215"/>
    </location>
</feature>
<dbReference type="EMBL" id="CAFBRC010000115">
    <property type="protein sequence ID" value="CAB5077815.1"/>
    <property type="molecule type" value="Genomic_DNA"/>
</dbReference>
<keyword evidence="3 5" id="KW-1133">Transmembrane helix</keyword>
<dbReference type="PANTHER" id="PTHR42718">
    <property type="entry name" value="MAJOR FACILITATOR SUPERFAMILY MULTIDRUG TRANSPORTER MFSC"/>
    <property type="match status" value="1"/>
</dbReference>
<evidence type="ECO:0000256" key="3">
    <source>
        <dbReference type="ARBA" id="ARBA00022989"/>
    </source>
</evidence>
<evidence type="ECO:0000256" key="5">
    <source>
        <dbReference type="SAM" id="Phobius"/>
    </source>
</evidence>
<evidence type="ECO:0000256" key="4">
    <source>
        <dbReference type="ARBA" id="ARBA00023136"/>
    </source>
</evidence>
<dbReference type="Gene3D" id="1.20.1250.20">
    <property type="entry name" value="MFS general substrate transporter like domains"/>
    <property type="match status" value="1"/>
</dbReference>
<name>A0A6J6QJS4_9ZZZZ</name>
<dbReference type="InterPro" id="IPR011701">
    <property type="entry name" value="MFS"/>
</dbReference>
<dbReference type="GO" id="GO:0016020">
    <property type="term" value="C:membrane"/>
    <property type="evidence" value="ECO:0007669"/>
    <property type="project" value="UniProtKB-SubCell"/>
</dbReference>
<feature type="transmembrane region" description="Helical" evidence="5">
    <location>
        <begin position="46"/>
        <end position="63"/>
    </location>
</feature>
<sequence length="500" mass="52691">MSNSHKSKLMLPVIALSLMTVISAVASLNVALPAIARDLGASQTQLTWIVDAYTVIFAGLLLLSGSLGDRFGRKWFLSIGLILYAIASSLGLFAASTEQLIGIRILMGVGAAFIMPSTLSIITSSFEKEERPKAISVWVGVAGGGAVIGLFGTAFLMRYFSWHSFFALNLSLAIVSLCGTLMVIPESREIARPPLDIVGGLLSVVAVGALVLGIIEGPDQGWNSRITIGGIAIGVAALIGFVMRELRVEHPLLDPRLFKNRGFSSGSLSITVQFFGQFGFIFVGLQYLQFVAGFSPWGAAVHLLPMPFIVLPASRLSGYLSGKLPQKYLGSAGLAIFGLGLFIFSRMSLTFNYTHFLIGLFCFGFGMAMAAVPATTAITNSLPIEKQGVASAVNDTAREFGSALGIAVLGAALTNTYTNAMVTATVGLPPETAAKIQNSLAFVQQTPAPQLRDKFHQLAATGLNAFHDGVSLAMTIAAVVALTGAILVLIIAPKERSTSI</sequence>
<evidence type="ECO:0000313" key="9">
    <source>
        <dbReference type="EMBL" id="CAB4845006.1"/>
    </source>
</evidence>
<evidence type="ECO:0000313" key="10">
    <source>
        <dbReference type="EMBL" id="CAB5077815.1"/>
    </source>
</evidence>
<gene>
    <name evidence="7" type="ORF">UFOPK2342_01685</name>
    <name evidence="8" type="ORF">UFOPK2423_01733</name>
    <name evidence="9" type="ORF">UFOPK3266_01348</name>
    <name evidence="10" type="ORF">UFOPK4367_01360</name>
</gene>
<dbReference type="EMBL" id="CAFBAA010000042">
    <property type="protein sequence ID" value="CAB4845006.1"/>
    <property type="molecule type" value="Genomic_DNA"/>
</dbReference>
<protein>
    <submittedName>
        <fullName evidence="8">Unannotated protein</fullName>
    </submittedName>
</protein>
<feature type="transmembrane region" description="Helical" evidence="5">
    <location>
        <begin position="328"/>
        <end position="349"/>
    </location>
</feature>
<dbReference type="PANTHER" id="PTHR42718:SF42">
    <property type="entry name" value="EXPORT PROTEIN"/>
    <property type="match status" value="1"/>
</dbReference>
<feature type="domain" description="Major facilitator superfamily (MFS) profile" evidence="6">
    <location>
        <begin position="10"/>
        <end position="496"/>
    </location>
</feature>
<dbReference type="Gene3D" id="1.20.1720.10">
    <property type="entry name" value="Multidrug resistance protein D"/>
    <property type="match status" value="1"/>
</dbReference>
<proteinExistence type="predicted"/>